<accession>A0A841KMD6</accession>
<dbReference type="Gene3D" id="3.40.50.300">
    <property type="entry name" value="P-loop containing nucleotide triphosphate hydrolases"/>
    <property type="match status" value="2"/>
</dbReference>
<dbReference type="CDD" id="cd03130">
    <property type="entry name" value="GATase1_CobB"/>
    <property type="match status" value="1"/>
</dbReference>
<dbReference type="UniPathway" id="UPA00148">
    <property type="reaction ID" value="UER00231"/>
</dbReference>
<keyword evidence="4 7" id="KW-0067">ATP-binding</keyword>
<evidence type="ECO:0000313" key="10">
    <source>
        <dbReference type="EMBL" id="MBB6214607.1"/>
    </source>
</evidence>
<protein>
    <recommendedName>
        <fullName evidence="7">Cobyrinate a,c-diamide synthase</fullName>
        <ecNumber evidence="7">6.3.5.11</ecNumber>
    </recommendedName>
    <alternativeName>
        <fullName evidence="7">Cobyrinic acid a,c-diamide synthetase</fullName>
    </alternativeName>
</protein>
<dbReference type="RefSeq" id="WP_184308202.1">
    <property type="nucleotide sequence ID" value="NZ_JACHEN010000003.1"/>
</dbReference>
<keyword evidence="11" id="KW-1185">Reference proteome</keyword>
<dbReference type="NCBIfam" id="NF002204">
    <property type="entry name" value="PRK01077.1"/>
    <property type="match status" value="1"/>
</dbReference>
<feature type="active site" description="Nucleophile" evidence="7">
    <location>
        <position position="331"/>
    </location>
</feature>
<comment type="cofactor">
    <cofactor evidence="1 7">
        <name>Mg(2+)</name>
        <dbReference type="ChEBI" id="CHEBI:18420"/>
    </cofactor>
</comment>
<evidence type="ECO:0000256" key="6">
    <source>
        <dbReference type="ARBA" id="ARBA00022962"/>
    </source>
</evidence>
<evidence type="ECO:0000259" key="8">
    <source>
        <dbReference type="Pfam" id="PF01656"/>
    </source>
</evidence>
<evidence type="ECO:0000256" key="3">
    <source>
        <dbReference type="ARBA" id="ARBA00022741"/>
    </source>
</evidence>
<sequence length="463" mass="51711">MKLPRFVLAGTQSGVGKTTISTGVMSALRKRGFQVQPFKVGPDYIDPAFHTFVTGNKSRNLDSWMLEEETVRGLFVKNAQEKDISVIEGVMGLYDGSGSRKDVGSTAHVSKIIKAPVILIINGSGMAASAAAQVLGYKMYDSDVEIAGVIINNVSGEKHYHILKEAIERDTKIKCVGYMVKNTAIKLESRHLGLIPSVEVKDLKDKVEEIGSMIEKTVDIDALLEISEQAVPIDACMSEDIWVEDRINLGVASDKAFNFYYEDNLELLKSLGANLIFFSPLHDRKLPEGLHGLYFGGGFPEVFAQELEDNREIRQQIKESIEGGIPAYAECGGLMYLTNAITSVAGERHEMVGVFHTEAKMTGRLQRFGYVDITIDQPSVLSKSVEQAKAHEFHRSILMDHMEDDQVYQLEKTRNGEIIDRWRCGLKRYNALAAYAHIHFYCNQRLAKNFIENCRVYKDGGKE</sequence>
<dbReference type="NCBIfam" id="TIGR00379">
    <property type="entry name" value="cobB"/>
    <property type="match status" value="1"/>
</dbReference>
<feature type="site" description="Increases nucleophilicity of active site Cys" evidence="7">
    <location>
        <position position="437"/>
    </location>
</feature>
<evidence type="ECO:0000256" key="2">
    <source>
        <dbReference type="ARBA" id="ARBA00022598"/>
    </source>
</evidence>
<proteinExistence type="inferred from homology"/>
<evidence type="ECO:0000259" key="9">
    <source>
        <dbReference type="Pfam" id="PF07685"/>
    </source>
</evidence>
<evidence type="ECO:0000256" key="7">
    <source>
        <dbReference type="HAMAP-Rule" id="MF_00027"/>
    </source>
</evidence>
<dbReference type="PANTHER" id="PTHR43873:SF1">
    <property type="entry name" value="COBYRINATE A,C-DIAMIDE SYNTHASE"/>
    <property type="match status" value="1"/>
</dbReference>
<evidence type="ECO:0000256" key="5">
    <source>
        <dbReference type="ARBA" id="ARBA00022842"/>
    </source>
</evidence>
<keyword evidence="7" id="KW-0169">Cobalamin biosynthesis</keyword>
<dbReference type="GO" id="GO:0042242">
    <property type="term" value="F:cobyrinic acid a,c-diamide synthase activity"/>
    <property type="evidence" value="ECO:0007669"/>
    <property type="project" value="UniProtKB-UniRule"/>
</dbReference>
<feature type="domain" description="CobB/CobQ-like glutamine amidotransferase" evidence="9">
    <location>
        <begin position="250"/>
        <end position="440"/>
    </location>
</feature>
<feature type="domain" description="CobQ/CobB/MinD/ParA nucleotide binding" evidence="8">
    <location>
        <begin position="7"/>
        <end position="192"/>
    </location>
</feature>
<dbReference type="InterPro" id="IPR004484">
    <property type="entry name" value="CbiA/CobB_synth"/>
</dbReference>
<comment type="catalytic activity">
    <reaction evidence="7">
        <text>cob(II)yrinate + 2 L-glutamine + 2 ATP + 2 H2O = cob(II)yrinate a,c diamide + 2 L-glutamate + 2 ADP + 2 phosphate + 2 H(+)</text>
        <dbReference type="Rhea" id="RHEA:26289"/>
        <dbReference type="ChEBI" id="CHEBI:15377"/>
        <dbReference type="ChEBI" id="CHEBI:15378"/>
        <dbReference type="ChEBI" id="CHEBI:29985"/>
        <dbReference type="ChEBI" id="CHEBI:30616"/>
        <dbReference type="ChEBI" id="CHEBI:43474"/>
        <dbReference type="ChEBI" id="CHEBI:58359"/>
        <dbReference type="ChEBI" id="CHEBI:58537"/>
        <dbReference type="ChEBI" id="CHEBI:58894"/>
        <dbReference type="ChEBI" id="CHEBI:456216"/>
        <dbReference type="EC" id="6.3.5.11"/>
    </reaction>
</comment>
<dbReference type="InterPro" id="IPR002586">
    <property type="entry name" value="CobQ/CobB/MinD/ParA_Nub-bd_dom"/>
</dbReference>
<dbReference type="PANTHER" id="PTHR43873">
    <property type="entry name" value="COBYRINATE A,C-DIAMIDE SYNTHASE"/>
    <property type="match status" value="1"/>
</dbReference>
<comment type="miscellaneous">
    <text evidence="7">The a and c carboxylates of cobyrinate are activated for nucleophilic attack via formation of a phosphorylated intermediate by ATP. CbiA catalyzes first the amidation of the c-carboxylate, and then that of the a-carboxylate.</text>
</comment>
<gene>
    <name evidence="7" type="primary">cbiA</name>
    <name evidence="10" type="ORF">HNQ80_000690</name>
</gene>
<dbReference type="InterPro" id="IPR027417">
    <property type="entry name" value="P-loop_NTPase"/>
</dbReference>
<keyword evidence="3 7" id="KW-0547">Nucleotide-binding</keyword>
<keyword evidence="5 7" id="KW-0460">Magnesium</keyword>
<dbReference type="SUPFAM" id="SSF52540">
    <property type="entry name" value="P-loop containing nucleoside triphosphate hydrolases"/>
    <property type="match status" value="1"/>
</dbReference>
<dbReference type="AlphaFoldDB" id="A0A841KMD6"/>
<dbReference type="EMBL" id="JACHEN010000003">
    <property type="protein sequence ID" value="MBB6214607.1"/>
    <property type="molecule type" value="Genomic_DNA"/>
</dbReference>
<dbReference type="Proteomes" id="UP000579281">
    <property type="component" value="Unassembled WGS sequence"/>
</dbReference>
<dbReference type="Gene3D" id="3.40.50.880">
    <property type="match status" value="1"/>
</dbReference>
<dbReference type="Pfam" id="PF07685">
    <property type="entry name" value="GATase_3"/>
    <property type="match status" value="1"/>
</dbReference>
<dbReference type="InterPro" id="IPR011698">
    <property type="entry name" value="GATase_3"/>
</dbReference>
<comment type="caution">
    <text evidence="10">The sequence shown here is derived from an EMBL/GenBank/DDBJ whole genome shotgun (WGS) entry which is preliminary data.</text>
</comment>
<keyword evidence="6 7" id="KW-0315">Glutamine amidotransferase</keyword>
<dbReference type="CDD" id="cd05388">
    <property type="entry name" value="CobB_N"/>
    <property type="match status" value="1"/>
</dbReference>
<reference evidence="10 11" key="1">
    <citation type="submission" date="2020-08" db="EMBL/GenBank/DDBJ databases">
        <title>Genomic Encyclopedia of Type Strains, Phase IV (KMG-IV): sequencing the most valuable type-strain genomes for metagenomic binning, comparative biology and taxonomic classification.</title>
        <authorList>
            <person name="Goeker M."/>
        </authorList>
    </citation>
    <scope>NUCLEOTIDE SEQUENCE [LARGE SCALE GENOMIC DNA]</scope>
    <source>
        <strain evidence="10 11">DSM 103526</strain>
    </source>
</reference>
<evidence type="ECO:0000256" key="1">
    <source>
        <dbReference type="ARBA" id="ARBA00001946"/>
    </source>
</evidence>
<name>A0A841KMD6_9FIRM</name>
<dbReference type="HAMAP" id="MF_00027">
    <property type="entry name" value="CobB_CbiA"/>
    <property type="match status" value="1"/>
</dbReference>
<comment type="pathway">
    <text evidence="7">Cofactor biosynthesis; adenosylcobalamin biosynthesis; cob(II)yrinate a,c-diamide from sirohydrochlorin (anaerobic route): step 10/10.</text>
</comment>
<evidence type="ECO:0000256" key="4">
    <source>
        <dbReference type="ARBA" id="ARBA00022840"/>
    </source>
</evidence>
<dbReference type="InterPro" id="IPR029062">
    <property type="entry name" value="Class_I_gatase-like"/>
</dbReference>
<comment type="domain">
    <text evidence="7">Comprises of two domains. The C-terminal domain contains the binding site for glutamine and catalyzes the hydrolysis of this substrate to glutamate and ammonia. The N-terminal domain is anticipated to bind ATP and cobyrinate and catalyzes the ultimate synthesis of the diamide product. The ammonia produced via the glutaminase domain is probably translocated to the adjacent domain via a molecular tunnel, where it reacts with an activated intermediate.</text>
</comment>
<dbReference type="PROSITE" id="PS51274">
    <property type="entry name" value="GATASE_COBBQ"/>
    <property type="match status" value="1"/>
</dbReference>
<dbReference type="GO" id="GO:0009236">
    <property type="term" value="P:cobalamin biosynthetic process"/>
    <property type="evidence" value="ECO:0007669"/>
    <property type="project" value="UniProtKB-UniRule"/>
</dbReference>
<dbReference type="SUPFAM" id="SSF52317">
    <property type="entry name" value="Class I glutamine amidotransferase-like"/>
    <property type="match status" value="1"/>
</dbReference>
<comment type="similarity">
    <text evidence="7">Belongs to the CobB/CbiA family.</text>
</comment>
<dbReference type="Pfam" id="PF01656">
    <property type="entry name" value="CbiA"/>
    <property type="match status" value="1"/>
</dbReference>
<keyword evidence="2 7" id="KW-0436">Ligase</keyword>
<dbReference type="EC" id="6.3.5.11" evidence="7"/>
<comment type="function">
    <text evidence="7">Catalyzes the ATP-dependent amidation of the two carboxylate groups at positions a and c of cobyrinate, using either L-glutamine or ammonia as the nitrogen source.</text>
</comment>
<organism evidence="10 11">
    <name type="scientific">Anaerosolibacter carboniphilus</name>
    <dbReference type="NCBI Taxonomy" id="1417629"/>
    <lineage>
        <taxon>Bacteria</taxon>
        <taxon>Bacillati</taxon>
        <taxon>Bacillota</taxon>
        <taxon>Clostridia</taxon>
        <taxon>Peptostreptococcales</taxon>
        <taxon>Thermotaleaceae</taxon>
        <taxon>Anaerosolibacter</taxon>
    </lineage>
</organism>
<dbReference type="GO" id="GO:0005524">
    <property type="term" value="F:ATP binding"/>
    <property type="evidence" value="ECO:0007669"/>
    <property type="project" value="UniProtKB-UniRule"/>
</dbReference>
<evidence type="ECO:0000313" key="11">
    <source>
        <dbReference type="Proteomes" id="UP000579281"/>
    </source>
</evidence>